<feature type="region of interest" description="Disordered" evidence="1">
    <location>
        <begin position="614"/>
        <end position="639"/>
    </location>
</feature>
<sequence>MTSSRGWRPWRDDEEMAKKDDDLALPRRSSRLAHAAACWKAARVPRRAWVKRVVVYALVILAMVYLFSRDASSELDPYFEASQGFYKQQFDPDRLAEAANRLSAPSRSRHAAKEKKKTMKTMKHGQKERPGSGVAAPGLGEPQPQPQPQRGADSSPDGDLTKTLPWYNGPVEYPHLAESLGAIRSTGGAMLANRNVLFAAASLKSASSLLPMACEMAKERQNYVHFAFVGKADMALQDLVDINGIGKSCPLILHDARPDNFSISTPYRTSVAVTKAFYFIDAFMHPQAIIIDSSSAEEDYFLAPARDQILATQSALIELPERSRNSLSWISKLDSAALSAWNKPRFDILIYATPNRTGNLKRLLQSISNADLAGIQTPSITIELPHVVDAPLESFLASFQWPRPTPYRGQQPQMISLRRRITRQRLDEEDSSVRFMESFWPTDPSNSHVLVLSPNTEVSTQFFQYVKYSLLHHLHSKTALVNDDQEYLMGLSLSVPPTLIDGTSAFALPSPLGHQQGKPGQTAFLWQRPNSEATIFLGKKWIELHGFVAETLYRRRSMSDPPALLAQKESGKMYPAWLEYALLLARSRGYLTLYPSQPTARAIIGVHSDVPSPPEEYELDAGNRAAAPRTKKSGDEGNKYFEPASPVDTLETLPDNGQLPWPGELPLLAWDGKPKTAGEFREDAQEFRALFRREVGGCGKKEAAGDNDAARRTAAEDLFCEGSSKQG</sequence>
<gene>
    <name evidence="3" type="ORF">UV8b_04427</name>
</gene>
<proteinExistence type="predicted"/>
<dbReference type="OrthoDB" id="5397682at2759"/>
<evidence type="ECO:0008006" key="5">
    <source>
        <dbReference type="Google" id="ProtNLM"/>
    </source>
</evidence>
<name>A0A8E5HRG2_USTVR</name>
<keyword evidence="2" id="KW-0812">Transmembrane</keyword>
<evidence type="ECO:0000256" key="1">
    <source>
        <dbReference type="SAM" id="MobiDB-lite"/>
    </source>
</evidence>
<evidence type="ECO:0000256" key="2">
    <source>
        <dbReference type="SAM" id="Phobius"/>
    </source>
</evidence>
<feature type="region of interest" description="Disordered" evidence="1">
    <location>
        <begin position="99"/>
        <end position="164"/>
    </location>
</feature>
<dbReference type="EMBL" id="CP072755">
    <property type="protein sequence ID" value="QUC20186.1"/>
    <property type="molecule type" value="Genomic_DNA"/>
</dbReference>
<dbReference type="PANTHER" id="PTHR33604">
    <property type="entry name" value="OSJNBA0004B13.7 PROTEIN"/>
    <property type="match status" value="1"/>
</dbReference>
<evidence type="ECO:0000313" key="4">
    <source>
        <dbReference type="Proteomes" id="UP000027002"/>
    </source>
</evidence>
<dbReference type="AlphaFoldDB" id="A0A8E5HRG2"/>
<accession>A0A8E5HRG2</accession>
<keyword evidence="2" id="KW-1133">Transmembrane helix</keyword>
<dbReference type="Proteomes" id="UP000027002">
    <property type="component" value="Chromosome 3"/>
</dbReference>
<feature type="compositionally biased region" description="Basic residues" evidence="1">
    <location>
        <begin position="107"/>
        <end position="124"/>
    </location>
</feature>
<dbReference type="PANTHER" id="PTHR33604:SF3">
    <property type="entry name" value="OSJNBA0004B13.7 PROTEIN"/>
    <property type="match status" value="1"/>
</dbReference>
<dbReference type="RefSeq" id="XP_042997859.1">
    <property type="nucleotide sequence ID" value="XM_043141925.1"/>
</dbReference>
<reference evidence="3" key="1">
    <citation type="submission" date="2020-03" db="EMBL/GenBank/DDBJ databases">
        <title>A mixture of massive structural variations and highly conserved coding sequences in Ustilaginoidea virens genome.</title>
        <authorList>
            <person name="Zhang K."/>
            <person name="Zhao Z."/>
            <person name="Zhang Z."/>
            <person name="Li Y."/>
            <person name="Hsiang T."/>
            <person name="Sun W."/>
        </authorList>
    </citation>
    <scope>NUCLEOTIDE SEQUENCE</scope>
    <source>
        <strain evidence="3">UV-8b</strain>
    </source>
</reference>
<keyword evidence="2" id="KW-0472">Membrane</keyword>
<feature type="transmembrane region" description="Helical" evidence="2">
    <location>
        <begin position="49"/>
        <end position="67"/>
    </location>
</feature>
<organism evidence="3 4">
    <name type="scientific">Ustilaginoidea virens</name>
    <name type="common">Rice false smut fungus</name>
    <name type="synonym">Villosiclava virens</name>
    <dbReference type="NCBI Taxonomy" id="1159556"/>
    <lineage>
        <taxon>Eukaryota</taxon>
        <taxon>Fungi</taxon>
        <taxon>Dikarya</taxon>
        <taxon>Ascomycota</taxon>
        <taxon>Pezizomycotina</taxon>
        <taxon>Sordariomycetes</taxon>
        <taxon>Hypocreomycetidae</taxon>
        <taxon>Hypocreales</taxon>
        <taxon>Clavicipitaceae</taxon>
        <taxon>Ustilaginoidea</taxon>
    </lineage>
</organism>
<protein>
    <recommendedName>
        <fullName evidence="5">Glycosyltransferase 2</fullName>
    </recommendedName>
</protein>
<dbReference type="GeneID" id="66065205"/>
<dbReference type="KEGG" id="uvi:66065205"/>
<evidence type="ECO:0000313" key="3">
    <source>
        <dbReference type="EMBL" id="QUC20186.1"/>
    </source>
</evidence>
<keyword evidence="4" id="KW-1185">Reference proteome</keyword>